<feature type="domain" description="SRCR" evidence="5">
    <location>
        <begin position="126"/>
        <end position="170"/>
    </location>
</feature>
<keyword evidence="2" id="KW-0677">Repeat</keyword>
<evidence type="ECO:0000256" key="3">
    <source>
        <dbReference type="ARBA" id="ARBA00023157"/>
    </source>
</evidence>
<evidence type="ECO:0000256" key="4">
    <source>
        <dbReference type="PROSITE-ProRule" id="PRU00196"/>
    </source>
</evidence>
<dbReference type="EMBL" id="VWPT01002223">
    <property type="protein sequence ID" value="NXE58284.1"/>
    <property type="molecule type" value="Genomic_DNA"/>
</dbReference>
<accession>A0A7K8NY31</accession>
<keyword evidence="7" id="KW-1185">Reference proteome</keyword>
<sequence>RCTGQVEVKHEGQWGTVCSYDFHWDVREASVVCRQLGCGTMARAFPYTPFGAGAGRIWLQPFFCHGTETALHHCPHYGSGQHYCDHNWDIGVTCSGEGLGDCAGGQPFGCVRTTRDLRLSPLAGFVRLVSGDGACSGRVEVRQGRGWATLCKAHVDLNTAHVICKELGCG</sequence>
<keyword evidence="3 4" id="KW-1015">Disulfide bond</keyword>
<dbReference type="PROSITE" id="PS50287">
    <property type="entry name" value="SRCR_2"/>
    <property type="match status" value="2"/>
</dbReference>
<evidence type="ECO:0000259" key="5">
    <source>
        <dbReference type="PROSITE" id="PS50287"/>
    </source>
</evidence>
<feature type="non-terminal residue" evidence="6">
    <location>
        <position position="170"/>
    </location>
</feature>
<dbReference type="PANTHER" id="PTHR19331">
    <property type="entry name" value="SCAVENGER RECEPTOR DOMAIN-CONTAINING"/>
    <property type="match status" value="1"/>
</dbReference>
<dbReference type="GO" id="GO:0016020">
    <property type="term" value="C:membrane"/>
    <property type="evidence" value="ECO:0007669"/>
    <property type="project" value="InterPro"/>
</dbReference>
<gene>
    <name evidence="6" type="primary">Wc11</name>
    <name evidence="6" type="ORF">CASCAS_R07351</name>
</gene>
<feature type="non-terminal residue" evidence="6">
    <location>
        <position position="1"/>
    </location>
</feature>
<feature type="disulfide bond" evidence="4">
    <location>
        <begin position="33"/>
        <end position="94"/>
    </location>
</feature>
<organism evidence="6 7">
    <name type="scientific">Casuarius casuarius</name>
    <name type="common">Southern cassowary</name>
    <name type="synonym">Struthio casuarius</name>
    <dbReference type="NCBI Taxonomy" id="8787"/>
    <lineage>
        <taxon>Eukaryota</taxon>
        <taxon>Metazoa</taxon>
        <taxon>Chordata</taxon>
        <taxon>Craniata</taxon>
        <taxon>Vertebrata</taxon>
        <taxon>Euteleostomi</taxon>
        <taxon>Archelosauria</taxon>
        <taxon>Archosauria</taxon>
        <taxon>Dinosauria</taxon>
        <taxon>Saurischia</taxon>
        <taxon>Theropoda</taxon>
        <taxon>Coelurosauria</taxon>
        <taxon>Aves</taxon>
        <taxon>Palaeognathae</taxon>
        <taxon>Casuariiformes</taxon>
        <taxon>Casuariidae</taxon>
        <taxon>Casuarius</taxon>
    </lineage>
</organism>
<dbReference type="Proteomes" id="UP000524187">
    <property type="component" value="Unassembled WGS sequence"/>
</dbReference>
<dbReference type="InterPro" id="IPR001190">
    <property type="entry name" value="SRCR"/>
</dbReference>
<dbReference type="Gene3D" id="3.10.250.10">
    <property type="entry name" value="SRCR-like domain"/>
    <property type="match status" value="2"/>
</dbReference>
<evidence type="ECO:0000256" key="1">
    <source>
        <dbReference type="ARBA" id="ARBA00022729"/>
    </source>
</evidence>
<protein>
    <submittedName>
        <fullName evidence="6">WC11 protein</fullName>
    </submittedName>
</protein>
<comment type="caution">
    <text evidence="6">The sequence shown here is derived from an EMBL/GenBank/DDBJ whole genome shotgun (WGS) entry which is preliminary data.</text>
</comment>
<comment type="caution">
    <text evidence="4">Lacks conserved residue(s) required for the propagation of feature annotation.</text>
</comment>
<reference evidence="6 7" key="1">
    <citation type="submission" date="2019-09" db="EMBL/GenBank/DDBJ databases">
        <title>Bird 10,000 Genomes (B10K) Project - Family phase.</title>
        <authorList>
            <person name="Zhang G."/>
        </authorList>
    </citation>
    <scope>NUCLEOTIDE SEQUENCE [LARGE SCALE GENOMIC DNA]</scope>
    <source>
        <strain evidence="6">B10K-LSUMZ-50683</strain>
        <tissue evidence="6">Muscle</tissue>
    </source>
</reference>
<dbReference type="PRINTS" id="PR00258">
    <property type="entry name" value="SPERACTRCPTR"/>
</dbReference>
<feature type="disulfide bond" evidence="4">
    <location>
        <begin position="64"/>
        <end position="74"/>
    </location>
</feature>
<evidence type="ECO:0000313" key="7">
    <source>
        <dbReference type="Proteomes" id="UP000524187"/>
    </source>
</evidence>
<dbReference type="InterPro" id="IPR036772">
    <property type="entry name" value="SRCR-like_dom_sf"/>
</dbReference>
<name>A0A7K8NY31_CASCA</name>
<dbReference type="PANTHER" id="PTHR19331:SF487">
    <property type="entry name" value="SOLUBLE SCAVENGER RECEPTOR CYSTEINE-RICH DOMAIN-CONTAINING PROTEIN SSC5D"/>
    <property type="match status" value="1"/>
</dbReference>
<feature type="domain" description="SRCR" evidence="5">
    <location>
        <begin position="1"/>
        <end position="95"/>
    </location>
</feature>
<dbReference type="Pfam" id="PF00530">
    <property type="entry name" value="SRCR"/>
    <property type="match status" value="2"/>
</dbReference>
<evidence type="ECO:0000313" key="6">
    <source>
        <dbReference type="EMBL" id="NXE58284.1"/>
    </source>
</evidence>
<keyword evidence="1" id="KW-0732">Signal</keyword>
<proteinExistence type="predicted"/>
<evidence type="ECO:0000256" key="2">
    <source>
        <dbReference type="ARBA" id="ARBA00022737"/>
    </source>
</evidence>
<dbReference type="FunFam" id="3.10.250.10:FF:000002">
    <property type="entry name" value="Scavenger receptor cysteine-rich type 1 protein M130"/>
    <property type="match status" value="1"/>
</dbReference>
<dbReference type="SMART" id="SM00202">
    <property type="entry name" value="SR"/>
    <property type="match status" value="1"/>
</dbReference>
<dbReference type="SUPFAM" id="SSF56487">
    <property type="entry name" value="SRCR-like"/>
    <property type="match status" value="2"/>
</dbReference>
<dbReference type="AlphaFoldDB" id="A0A7K8NY31"/>